<protein>
    <submittedName>
        <fullName evidence="2">Uncharacterized protein</fullName>
    </submittedName>
</protein>
<proteinExistence type="predicted"/>
<dbReference type="EMBL" id="CP098828">
    <property type="protein sequence ID" value="XBO74129.1"/>
    <property type="molecule type" value="Genomic_DNA"/>
</dbReference>
<dbReference type="AlphaFoldDB" id="A0AAU7KRQ5"/>
<evidence type="ECO:0000256" key="1">
    <source>
        <dbReference type="SAM" id="SignalP"/>
    </source>
</evidence>
<sequence length="255" mass="25556">MKTSEKTRNAVMKTQQKTALSAAIALTGLMSASSALAFDSVTWVWDATVNSTVDTSALSEVNVAPEGLNMTENDQTALGTISATSLVTAVDNTIIPLLDGNAFEDLAAVESIATAVGNNAAIESDVSTQTDNSQVYAGLDASVGTPLTGELVDATLPGAVTATASALAILNATVDVDATAVGNNMTVDLTTLSDNDAFAITNNEQLSVALVTSTATADGVLFNGINGMGGGDTAAVSSTATAVGNNLSVKVDGNF</sequence>
<organism evidence="2">
    <name type="scientific">Halomonas sp. H10-59</name>
    <dbReference type="NCBI Taxonomy" id="2950874"/>
    <lineage>
        <taxon>Bacteria</taxon>
        <taxon>Pseudomonadati</taxon>
        <taxon>Pseudomonadota</taxon>
        <taxon>Gammaproteobacteria</taxon>
        <taxon>Oceanospirillales</taxon>
        <taxon>Halomonadaceae</taxon>
        <taxon>Halomonas</taxon>
    </lineage>
</organism>
<accession>A0AAU7KRQ5</accession>
<feature type="signal peptide" evidence="1">
    <location>
        <begin position="1"/>
        <end position="37"/>
    </location>
</feature>
<dbReference type="RefSeq" id="WP_348814659.1">
    <property type="nucleotide sequence ID" value="NZ_CP098828.1"/>
</dbReference>
<gene>
    <name evidence="2" type="ORF">NFG57_15035</name>
</gene>
<name>A0AAU7KRQ5_9GAMM</name>
<feature type="chain" id="PRO_5043975112" evidence="1">
    <location>
        <begin position="38"/>
        <end position="255"/>
    </location>
</feature>
<evidence type="ECO:0000313" key="2">
    <source>
        <dbReference type="EMBL" id="XBO74129.1"/>
    </source>
</evidence>
<keyword evidence="1" id="KW-0732">Signal</keyword>
<reference evidence="2" key="1">
    <citation type="submission" date="2022-06" db="EMBL/GenBank/DDBJ databases">
        <title>A novel DMS-producing enzyme.</title>
        <authorList>
            <person name="Zhang Y."/>
        </authorList>
    </citation>
    <scope>NUCLEOTIDE SEQUENCE</scope>
    <source>
        <strain evidence="2">H10-59</strain>
    </source>
</reference>